<dbReference type="STRING" id="1172567.WQO_28990"/>
<dbReference type="RefSeq" id="WP_010064088.1">
    <property type="nucleotide sequence ID" value="NZ_CP013738.1"/>
</dbReference>
<organism evidence="2 3">
    <name type="scientific">Streptomyces globisporus C-1027</name>
    <dbReference type="NCBI Taxonomy" id="1172567"/>
    <lineage>
        <taxon>Bacteria</taxon>
        <taxon>Bacillati</taxon>
        <taxon>Actinomycetota</taxon>
        <taxon>Actinomycetes</taxon>
        <taxon>Kitasatosporales</taxon>
        <taxon>Streptomycetaceae</taxon>
        <taxon>Streptomyces</taxon>
    </lineage>
</organism>
<dbReference type="KEGG" id="sgb:WQO_28990"/>
<sequence>MSNADQISEYIVREFLPDLTPSQLPPDLDLLADGAIDSLGVLKLIAWVEHHFRLAVGDTDLDPENFRSVNAIDAYVARSQSIAATGG</sequence>
<gene>
    <name evidence="2" type="ORF">WQO_28990</name>
</gene>
<dbReference type="PROSITE" id="PS50075">
    <property type="entry name" value="CARRIER"/>
    <property type="match status" value="1"/>
</dbReference>
<dbReference type="InterPro" id="IPR036736">
    <property type="entry name" value="ACP-like_sf"/>
</dbReference>
<dbReference type="Proteomes" id="UP000064183">
    <property type="component" value="Chromosome"/>
</dbReference>
<name>A0A0U3LMQ4_STRGL</name>
<dbReference type="EMBL" id="CP013738">
    <property type="protein sequence ID" value="ALU97016.1"/>
    <property type="molecule type" value="Genomic_DNA"/>
</dbReference>
<protein>
    <submittedName>
        <fullName evidence="2">Acyl carrier protein</fullName>
    </submittedName>
</protein>
<accession>A0A0U3LMQ4</accession>
<proteinExistence type="predicted"/>
<dbReference type="AlphaFoldDB" id="A0A0U3LMQ4"/>
<dbReference type="SUPFAM" id="SSF47336">
    <property type="entry name" value="ACP-like"/>
    <property type="match status" value="1"/>
</dbReference>
<evidence type="ECO:0000313" key="2">
    <source>
        <dbReference type="EMBL" id="ALU97016.1"/>
    </source>
</evidence>
<evidence type="ECO:0000259" key="1">
    <source>
        <dbReference type="PROSITE" id="PS50075"/>
    </source>
</evidence>
<dbReference type="Pfam" id="PF00550">
    <property type="entry name" value="PP-binding"/>
    <property type="match status" value="1"/>
</dbReference>
<dbReference type="GeneID" id="27786458"/>
<dbReference type="Gene3D" id="1.10.1200.10">
    <property type="entry name" value="ACP-like"/>
    <property type="match status" value="1"/>
</dbReference>
<feature type="domain" description="Carrier" evidence="1">
    <location>
        <begin position="2"/>
        <end position="80"/>
    </location>
</feature>
<evidence type="ECO:0000313" key="3">
    <source>
        <dbReference type="Proteomes" id="UP000064183"/>
    </source>
</evidence>
<dbReference type="InterPro" id="IPR009081">
    <property type="entry name" value="PP-bd_ACP"/>
</dbReference>
<reference evidence="2 3" key="1">
    <citation type="journal article" date="2012" name="J. Bacteriol.">
        <title>Draft genome sequence of Streptomyces globisporus C-1027, which produces an antitumor antibiotic consisting of a nine-membered enediyne with a chromoprotein.</title>
        <authorList>
            <person name="Wang L."/>
            <person name="Wang S."/>
            <person name="He Q."/>
            <person name="Yu T."/>
            <person name="Li Q."/>
            <person name="Hong B."/>
        </authorList>
    </citation>
    <scope>NUCLEOTIDE SEQUENCE [LARGE SCALE GENOMIC DNA]</scope>
    <source>
        <strain evidence="2 3">C-1027</strain>
    </source>
</reference>